<feature type="compositionally biased region" description="Basic and acidic residues" evidence="1">
    <location>
        <begin position="37"/>
        <end position="47"/>
    </location>
</feature>
<accession>A0A090MVU5</accession>
<evidence type="ECO:0008006" key="5">
    <source>
        <dbReference type="Google" id="ProtNLM"/>
    </source>
</evidence>
<reference evidence="3 4" key="1">
    <citation type="journal article" date="2014" name="Genome Announc.">
        <title>Genome Sequence of Afipia felis Strain 76713, Isolated in Hospital Water Using an Amoeba Co-Culture Procedure.</title>
        <authorList>
            <person name="Benamar S."/>
            <person name="La Scola B."/>
            <person name="Croce O."/>
        </authorList>
    </citation>
    <scope>NUCLEOTIDE SEQUENCE [LARGE SCALE GENOMIC DNA]</scope>
    <source>
        <strain evidence="3 4">76713</strain>
    </source>
</reference>
<dbReference type="STRING" id="1035.BN961_03564"/>
<organism evidence="3 4">
    <name type="scientific">Afipia felis</name>
    <name type="common">Cat scratch disease bacillus</name>
    <dbReference type="NCBI Taxonomy" id="1035"/>
    <lineage>
        <taxon>Bacteria</taxon>
        <taxon>Pseudomonadati</taxon>
        <taxon>Pseudomonadota</taxon>
        <taxon>Alphaproteobacteria</taxon>
        <taxon>Hyphomicrobiales</taxon>
        <taxon>Nitrobacteraceae</taxon>
        <taxon>Afipia</taxon>
    </lineage>
</organism>
<dbReference type="Gene3D" id="1.20.5.340">
    <property type="match status" value="1"/>
</dbReference>
<evidence type="ECO:0000313" key="4">
    <source>
        <dbReference type="Proteomes" id="UP000035762"/>
    </source>
</evidence>
<comment type="caution">
    <text evidence="3">The sequence shown here is derived from an EMBL/GenBank/DDBJ whole genome shotgun (WGS) entry which is preliminary data.</text>
</comment>
<gene>
    <name evidence="3" type="ORF">BN961_03564</name>
</gene>
<name>A0A090MVU5_AFIFE</name>
<keyword evidence="2" id="KW-0812">Transmembrane</keyword>
<evidence type="ECO:0000256" key="1">
    <source>
        <dbReference type="SAM" id="MobiDB-lite"/>
    </source>
</evidence>
<dbReference type="AlphaFoldDB" id="A0A090MVU5"/>
<feature type="transmembrane region" description="Helical" evidence="2">
    <location>
        <begin position="80"/>
        <end position="102"/>
    </location>
</feature>
<keyword evidence="2" id="KW-1133">Transmembrane helix</keyword>
<keyword evidence="2" id="KW-0472">Membrane</keyword>
<dbReference type="OrthoDB" id="8441668at2"/>
<dbReference type="Proteomes" id="UP000035762">
    <property type="component" value="Unassembled WGS sequence"/>
</dbReference>
<sequence length="403" mass="41816">MATDDDQRETDEAAARKRAAPTIDLDPSEVTDTTPGAEEKFEADKPRAGWRARFGGGRSSKDKSESGEAAAPAAVVPSRIILAAMFSAAVVALLVSGLWNVISPGNSDPDIPPAQTSTIENLNTRVTNLEDKPAAPVDVSALTKRLDALDTSLTAIRKDVTALRQQVQDASTKIATLEKAAASAAPAEKAASAPDMSGIEGRLSKLEQQLVAAGAEAAAVAKPAAPKLPDDTALRRALAASALDQAVQQGLPYTTALATAARFGDGAADTLKPLEAFAATGVPGADALSRDLLAQLPRLEARRESAPAASGWLDRLRNSAAHLVRMTRIDDAGSDRAALLSRAKTAAERSDLQAAQKIVAQLPEQDRGALQSWIDKVHARAAALAASRAFNQAATAALPSSSH</sequence>
<protein>
    <recommendedName>
        <fullName evidence="5">Mitochondrial inner membrane protein</fullName>
    </recommendedName>
</protein>
<evidence type="ECO:0000313" key="3">
    <source>
        <dbReference type="EMBL" id="CEG10129.1"/>
    </source>
</evidence>
<feature type="region of interest" description="Disordered" evidence="1">
    <location>
        <begin position="1"/>
        <end position="71"/>
    </location>
</feature>
<keyword evidence="4" id="KW-1185">Reference proteome</keyword>
<proteinExistence type="predicted"/>
<dbReference type="EMBL" id="CCAZ020000002">
    <property type="protein sequence ID" value="CEG10129.1"/>
    <property type="molecule type" value="Genomic_DNA"/>
</dbReference>
<dbReference type="RefSeq" id="WP_048757781.1">
    <property type="nucleotide sequence ID" value="NZ_CCAZ020000002.1"/>
</dbReference>
<evidence type="ECO:0000256" key="2">
    <source>
        <dbReference type="SAM" id="Phobius"/>
    </source>
</evidence>